<keyword evidence="2" id="KW-1185">Reference proteome</keyword>
<evidence type="ECO:0000313" key="2">
    <source>
        <dbReference type="Proteomes" id="UP001596378"/>
    </source>
</evidence>
<gene>
    <name evidence="1" type="ORF">ACFQMJ_30400</name>
</gene>
<evidence type="ECO:0008006" key="3">
    <source>
        <dbReference type="Google" id="ProtNLM"/>
    </source>
</evidence>
<evidence type="ECO:0000313" key="1">
    <source>
        <dbReference type="EMBL" id="MFC7152871.1"/>
    </source>
</evidence>
<dbReference type="EMBL" id="JBHTAI010000026">
    <property type="protein sequence ID" value="MFC7152871.1"/>
    <property type="molecule type" value="Genomic_DNA"/>
</dbReference>
<organism evidence="1 2">
    <name type="scientific">Cohnella cellulosilytica</name>
    <dbReference type="NCBI Taxonomy" id="986710"/>
    <lineage>
        <taxon>Bacteria</taxon>
        <taxon>Bacillati</taxon>
        <taxon>Bacillota</taxon>
        <taxon>Bacilli</taxon>
        <taxon>Bacillales</taxon>
        <taxon>Paenibacillaceae</taxon>
        <taxon>Cohnella</taxon>
    </lineage>
</organism>
<dbReference type="RefSeq" id="WP_378108139.1">
    <property type="nucleotide sequence ID" value="NZ_JBHTAI010000026.1"/>
</dbReference>
<sequence>QITSYNSCSKHVKKRLLSHMNSQNYRVGEKALCLATVNRRLLADRYASQFGRPTAFSGLADRYASRFERPAAFNGLADRYASQFGRPAAFSGLADRYASNSSGQLPLAVWQAVNGRLKAKLPARRRIGPSLDRCHLYAGSRFVHPILLCCTER</sequence>
<feature type="non-terminal residue" evidence="1">
    <location>
        <position position="1"/>
    </location>
</feature>
<proteinExistence type="predicted"/>
<reference evidence="2" key="1">
    <citation type="journal article" date="2019" name="Int. J. Syst. Evol. Microbiol.">
        <title>The Global Catalogue of Microorganisms (GCM) 10K type strain sequencing project: providing services to taxonomists for standard genome sequencing and annotation.</title>
        <authorList>
            <consortium name="The Broad Institute Genomics Platform"/>
            <consortium name="The Broad Institute Genome Sequencing Center for Infectious Disease"/>
            <person name="Wu L."/>
            <person name="Ma J."/>
        </authorList>
    </citation>
    <scope>NUCLEOTIDE SEQUENCE [LARGE SCALE GENOMIC DNA]</scope>
    <source>
        <strain evidence="2">KCTC 12907</strain>
    </source>
</reference>
<protein>
    <recommendedName>
        <fullName evidence="3">Transposase</fullName>
    </recommendedName>
</protein>
<dbReference type="Proteomes" id="UP001596378">
    <property type="component" value="Unassembled WGS sequence"/>
</dbReference>
<comment type="caution">
    <text evidence="1">The sequence shown here is derived from an EMBL/GenBank/DDBJ whole genome shotgun (WGS) entry which is preliminary data.</text>
</comment>
<name>A0ABW2FI63_9BACL</name>
<accession>A0ABW2FI63</accession>